<evidence type="ECO:0000313" key="5">
    <source>
        <dbReference type="Proteomes" id="UP000265618"/>
    </source>
</evidence>
<dbReference type="FunFam" id="1.20.1270.280:FF:000005">
    <property type="entry name" value="Dynein axonemal heavy chain 10"/>
    <property type="match status" value="1"/>
</dbReference>
<dbReference type="InterPro" id="IPR041658">
    <property type="entry name" value="AAA_lid_11"/>
</dbReference>
<dbReference type="GO" id="GO:0051959">
    <property type="term" value="F:dynein light intermediate chain binding"/>
    <property type="evidence" value="ECO:0007669"/>
    <property type="project" value="InterPro"/>
</dbReference>
<dbReference type="FunFam" id="3.40.50.300:FF:000153">
    <property type="entry name" value="Dynein axonemal heavy chain 1"/>
    <property type="match status" value="1"/>
</dbReference>
<dbReference type="InterPro" id="IPR042219">
    <property type="entry name" value="AAA_lid_11_sf"/>
</dbReference>
<dbReference type="Gene3D" id="3.10.490.20">
    <property type="match status" value="1"/>
</dbReference>
<reference evidence="4 5" key="1">
    <citation type="journal article" date="2018" name="PLoS ONE">
        <title>The draft genome of Kipferlia bialata reveals reductive genome evolution in fornicate parasites.</title>
        <authorList>
            <person name="Tanifuji G."/>
            <person name="Takabayashi S."/>
            <person name="Kume K."/>
            <person name="Takagi M."/>
            <person name="Nakayama T."/>
            <person name="Kamikawa R."/>
            <person name="Inagaki Y."/>
            <person name="Hashimoto T."/>
        </authorList>
    </citation>
    <scope>NUCLEOTIDE SEQUENCE [LARGE SCALE GENOMIC DNA]</scope>
    <source>
        <strain evidence="4">NY0173</strain>
    </source>
</reference>
<evidence type="ECO:0000313" key="4">
    <source>
        <dbReference type="EMBL" id="GIQ85930.1"/>
    </source>
</evidence>
<dbReference type="Pfam" id="PF03028">
    <property type="entry name" value="Dynein_heavy"/>
    <property type="match status" value="1"/>
</dbReference>
<dbReference type="GO" id="GO:0007018">
    <property type="term" value="P:microtubule-based movement"/>
    <property type="evidence" value="ECO:0007669"/>
    <property type="project" value="InterPro"/>
</dbReference>
<dbReference type="AlphaFoldDB" id="A0A9K3D1K8"/>
<feature type="domain" description="Dynein heavy chain region D6 P-loop" evidence="1">
    <location>
        <begin position="93"/>
        <end position="206"/>
    </location>
</feature>
<dbReference type="InterPro" id="IPR041228">
    <property type="entry name" value="Dynein_C"/>
</dbReference>
<dbReference type="InterPro" id="IPR026983">
    <property type="entry name" value="DHC"/>
</dbReference>
<dbReference type="PANTHER" id="PTHR22878:SF63">
    <property type="entry name" value="DYNEIN AXONEMAL HEAVY CHAIN 10"/>
    <property type="match status" value="1"/>
</dbReference>
<dbReference type="OrthoDB" id="447173at2759"/>
<comment type="caution">
    <text evidence="4">The sequence shown here is derived from an EMBL/GenBank/DDBJ whole genome shotgun (WGS) entry which is preliminary data.</text>
</comment>
<evidence type="ECO:0000259" key="1">
    <source>
        <dbReference type="Pfam" id="PF03028"/>
    </source>
</evidence>
<dbReference type="Gene3D" id="3.40.50.300">
    <property type="entry name" value="P-loop containing nucleotide triphosphate hydrolases"/>
    <property type="match status" value="1"/>
</dbReference>
<organism evidence="4 5">
    <name type="scientific">Kipferlia bialata</name>
    <dbReference type="NCBI Taxonomy" id="797122"/>
    <lineage>
        <taxon>Eukaryota</taxon>
        <taxon>Metamonada</taxon>
        <taxon>Carpediemonas-like organisms</taxon>
        <taxon>Kipferlia</taxon>
    </lineage>
</organism>
<feature type="domain" description="Dynein heavy chain C-terminal" evidence="3">
    <location>
        <begin position="390"/>
        <end position="687"/>
    </location>
</feature>
<dbReference type="GO" id="GO:0045505">
    <property type="term" value="F:dynein intermediate chain binding"/>
    <property type="evidence" value="ECO:0007669"/>
    <property type="project" value="InterPro"/>
</dbReference>
<dbReference type="FunFam" id="1.10.8.720:FF:000005">
    <property type="entry name" value="Dynein axonemal heavy chain 10"/>
    <property type="match status" value="1"/>
</dbReference>
<dbReference type="PANTHER" id="PTHR22878">
    <property type="entry name" value="DYNEIN HEAVY CHAIN 6, AXONEMAL-LIKE-RELATED"/>
    <property type="match status" value="1"/>
</dbReference>
<feature type="non-terminal residue" evidence="4">
    <location>
        <position position="1"/>
    </location>
</feature>
<protein>
    <submittedName>
        <fullName evidence="4">Dynein heavy chain</fullName>
    </submittedName>
</protein>
<feature type="domain" description="Dynein heavy chain AAA lid" evidence="2">
    <location>
        <begin position="238"/>
        <end position="383"/>
    </location>
</feature>
<keyword evidence="5" id="KW-1185">Reference proteome</keyword>
<dbReference type="EMBL" id="BDIP01002216">
    <property type="protein sequence ID" value="GIQ85930.1"/>
    <property type="molecule type" value="Genomic_DNA"/>
</dbReference>
<dbReference type="GO" id="GO:0008569">
    <property type="term" value="F:minus-end-directed microtubule motor activity"/>
    <property type="evidence" value="ECO:0007669"/>
    <property type="project" value="InterPro"/>
</dbReference>
<dbReference type="InterPro" id="IPR027417">
    <property type="entry name" value="P-loop_NTPase"/>
</dbReference>
<name>A0A9K3D1K8_9EUKA</name>
<dbReference type="Gene3D" id="1.20.1270.280">
    <property type="match status" value="1"/>
</dbReference>
<dbReference type="InterPro" id="IPR004273">
    <property type="entry name" value="Dynein_heavy_D6_P-loop"/>
</dbReference>
<accession>A0A9K3D1K8</accession>
<proteinExistence type="predicted"/>
<dbReference type="Proteomes" id="UP000265618">
    <property type="component" value="Unassembled WGS sequence"/>
</dbReference>
<dbReference type="Gene3D" id="1.10.8.720">
    <property type="entry name" value="Region D6 of dynein motor"/>
    <property type="match status" value="1"/>
</dbReference>
<sequence>LSEVSDVFTDIVESFIAKGEEWKAVWDMEAPESAAFPEPYDKLDSLSRLSILRCMRLDRVYIAASSFVADSLGERYIQPPVLSYDAVFTQSTNKTPIMFVLSPGADPTLDIFDLGERRGFSGPKLKFLPLGQGQAEKAERFVRTGAARGQWVLLMNAHLLSKWLKKLEQILETEIHEVHPDFRLWLTTEPTDKFPLSILQNAVKVVTEPPDGLKLNMRQQTSRLTDDQLTSCESPTFMPLTYVLTFFHAIVQDRRKYGKIGWNVPYDFNDSDFSVSLSLLEQYLSKAHAFGEPTPWESLRYLVGEVMYGGRVSDDFDRRVVNTYLQEFFGDFLFDDFQPFSFYEDTEFRYYVPPMSSRDEFAAAVESLPLLSKPEVFGLHSNAEISYLENSTRSMMTNLIALQPRAVAAGGGISREAYLQNVAAELLTKVPAEIDLIKTKKKFSRPSPTDVVLLQEIERFNVLVELIRLSLIDLQRALAGEIGMSSQLDALATNLYAGLIPDSWKARAPDTLKPLAGWILHFIRRHAQYEDWIERERDPTVIWLSGLHVPESYLTALVQEVCHARGWPLDRSTLYTKVTDIVEASTVEEAPEHGCYVQGVFLEGAGWDLEKGVLRRQRPKELITPLPLLEVIPVEQAKLRLRNTFRAPVYVTSDRRNAMGVGLVFEADLSTKEHSSHWVLQGVACILNDA</sequence>
<dbReference type="GO" id="GO:0030286">
    <property type="term" value="C:dynein complex"/>
    <property type="evidence" value="ECO:0007669"/>
    <property type="project" value="InterPro"/>
</dbReference>
<dbReference type="InterPro" id="IPR043160">
    <property type="entry name" value="Dynein_C_barrel"/>
</dbReference>
<evidence type="ECO:0000259" key="2">
    <source>
        <dbReference type="Pfam" id="PF18198"/>
    </source>
</evidence>
<dbReference type="Pfam" id="PF18198">
    <property type="entry name" value="AAA_lid_11"/>
    <property type="match status" value="1"/>
</dbReference>
<dbReference type="Pfam" id="PF18199">
    <property type="entry name" value="Dynein_C"/>
    <property type="match status" value="1"/>
</dbReference>
<dbReference type="FunFam" id="3.10.490.20:FF:000006">
    <property type="entry name" value="Dynein axonemal heavy chain 10"/>
    <property type="match status" value="1"/>
</dbReference>
<evidence type="ECO:0000259" key="3">
    <source>
        <dbReference type="Pfam" id="PF18199"/>
    </source>
</evidence>
<gene>
    <name evidence="4" type="ORF">KIPB_007683</name>
</gene>